<keyword evidence="3" id="KW-1185">Reference proteome</keyword>
<dbReference type="Proteomes" id="UP000005713">
    <property type="component" value="Unassembled WGS sequence"/>
</dbReference>
<dbReference type="PANTHER" id="PTHR33802">
    <property type="entry name" value="SI:CH211-161H7.5-RELATED"/>
    <property type="match status" value="1"/>
</dbReference>
<keyword evidence="1" id="KW-0812">Transmembrane</keyword>
<feature type="transmembrane region" description="Helical" evidence="1">
    <location>
        <begin position="82"/>
        <end position="98"/>
    </location>
</feature>
<dbReference type="eggNOG" id="ENOG502Z8YM">
    <property type="taxonomic scope" value="Bacteria"/>
</dbReference>
<feature type="transmembrane region" description="Helical" evidence="1">
    <location>
        <begin position="49"/>
        <end position="70"/>
    </location>
</feature>
<comment type="caution">
    <text evidence="2">The sequence shown here is derived from an EMBL/GenBank/DDBJ whole genome shotgun (WGS) entry which is preliminary data.</text>
</comment>
<feature type="transmembrane region" description="Helical" evidence="1">
    <location>
        <begin position="210"/>
        <end position="228"/>
    </location>
</feature>
<dbReference type="EMBL" id="AAYA01000020">
    <property type="protein sequence ID" value="EBA05939.1"/>
    <property type="molecule type" value="Genomic_DNA"/>
</dbReference>
<reference evidence="2 3" key="1">
    <citation type="submission" date="2006-06" db="EMBL/GenBank/DDBJ databases">
        <authorList>
            <person name="Moran M.A."/>
            <person name="Ferriera S."/>
            <person name="Johnson J."/>
            <person name="Kravitz S."/>
            <person name="Beeson K."/>
            <person name="Sutton G."/>
            <person name="Rogers Y.-H."/>
            <person name="Friedman R."/>
            <person name="Frazier M."/>
            <person name="Venter J.C."/>
        </authorList>
    </citation>
    <scope>NUCLEOTIDE SEQUENCE [LARGE SCALE GENOMIC DNA]</scope>
    <source>
        <strain evidence="2 3">E-37</strain>
    </source>
</reference>
<organism evidence="2 3">
    <name type="scientific">Sagittula stellata (strain ATCC 700073 / DSM 11524 / E-37)</name>
    <dbReference type="NCBI Taxonomy" id="388399"/>
    <lineage>
        <taxon>Bacteria</taxon>
        <taxon>Pseudomonadati</taxon>
        <taxon>Pseudomonadota</taxon>
        <taxon>Alphaproteobacteria</taxon>
        <taxon>Rhodobacterales</taxon>
        <taxon>Roseobacteraceae</taxon>
        <taxon>Sagittula</taxon>
    </lineage>
</organism>
<dbReference type="InterPro" id="IPR038330">
    <property type="entry name" value="TspO/MBR-related_sf"/>
</dbReference>
<evidence type="ECO:0000313" key="3">
    <source>
        <dbReference type="Proteomes" id="UP000005713"/>
    </source>
</evidence>
<feature type="transmembrane region" description="Helical" evidence="1">
    <location>
        <begin position="104"/>
        <end position="122"/>
    </location>
</feature>
<feature type="transmembrane region" description="Helical" evidence="1">
    <location>
        <begin position="161"/>
        <end position="181"/>
    </location>
</feature>
<accession>A3K9Z6</accession>
<name>A3K9Z6_SAGS3</name>
<dbReference type="Gene3D" id="1.20.1260.100">
    <property type="entry name" value="TspO/MBR protein"/>
    <property type="match status" value="1"/>
</dbReference>
<evidence type="ECO:0000256" key="1">
    <source>
        <dbReference type="SAM" id="Phobius"/>
    </source>
</evidence>
<dbReference type="PANTHER" id="PTHR33802:SF1">
    <property type="entry name" value="XK-RELATED PROTEIN"/>
    <property type="match status" value="1"/>
</dbReference>
<keyword evidence="1" id="KW-1133">Transmembrane helix</keyword>
<proteinExistence type="predicted"/>
<evidence type="ECO:0000313" key="2">
    <source>
        <dbReference type="EMBL" id="EBA05939.1"/>
    </source>
</evidence>
<gene>
    <name evidence="2" type="ORF">SSE37_25063</name>
</gene>
<dbReference type="AlphaFoldDB" id="A3K9Z6"/>
<feature type="transmembrane region" description="Helical" evidence="1">
    <location>
        <begin position="188"/>
        <end position="204"/>
    </location>
</feature>
<protein>
    <submittedName>
        <fullName evidence="2">Uncharacterized protein</fullName>
    </submittedName>
</protein>
<keyword evidence="1" id="KW-0472">Membrane</keyword>
<sequence>MMQRLWAWACLLATLAFIASYFVVPDFNGFTADQFPKIIEEPPVQPSGYAFSIWGLIYVWLLVAAIFGAIRRSDDEDWGPMRPWLSLSLALGSTWLPVASVSPLASTVLIFLMLAAALRALFRVGDTDRWLQQAPVAIYSGWLTAAAFVALGVVLGGYDVFSPTISALISLTLALAVSLIVQFRLHRAPEYGITVIWALIGVIFQNSQPFNAAVAGLALLGIVAILSLRATDTE</sequence>
<feature type="transmembrane region" description="Helical" evidence="1">
    <location>
        <begin position="134"/>
        <end position="155"/>
    </location>
</feature>